<accession>A0A8J7QKI0</accession>
<comment type="caution">
    <text evidence="1">The sequence shown here is derived from an EMBL/GenBank/DDBJ whole genome shotgun (WGS) entry which is preliminary data.</text>
</comment>
<dbReference type="Proteomes" id="UP000664417">
    <property type="component" value="Unassembled WGS sequence"/>
</dbReference>
<keyword evidence="2" id="KW-1185">Reference proteome</keyword>
<sequence>MEQEHVYKLNLAGTSYEKLSTFLATFDSRLCDVEKDIRRQLGAIKKKGDEAYCFFSVTYYWVFARWANKKMRMVFINEDVMRLLRGDIFLIEEVFLEEVPRGDFVYLLRRDLPSVLEIDNRVSEVELSLLFYHVKRNKHLKLYEKSQRESYKLIRALFKLLPPSDRENISFCTCFDVQKYGSYKISSISDGSSRSKKSGFEVVNDLDTQWQGRKYAVERWRFLKKISVWFEHVKDNTVPALYGVEVISEHANDVELAITLCEKLQHSVCELTLGDLERVTNPINKRINSLGEQYETCLMEWLRRLIKNADNEVGLRIQIDMKGFLSTVKRRYEALGFEAKAAFLEVAVSERKIKSDGVYWAVLVLVAIDKVKCIMPDLEKNTLFKNEDELIYALVRISTGNSPVYESVFDFWLNASLVDSNARVDVWFGIARKMYDTSKELGNSYVDLLVHFGPVKVRYAKKWYKIIVEMLFEKNMGHISLPLRASLKGQVVFDLPPEKQKKLVYEANKGAVPMPSTFWPKKRGNIRFSFFKSFLKKQIRHFQLAERELTENEKKFLVDTLKYYETVLLVHAKELKDSYFVSLVYCLVETVIKVSRNEMEEKGVAFSFGYDLKGLKERLENCM</sequence>
<dbReference type="RefSeq" id="WP_207859642.1">
    <property type="nucleotide sequence ID" value="NZ_JAFREP010000014.1"/>
</dbReference>
<evidence type="ECO:0000313" key="2">
    <source>
        <dbReference type="Proteomes" id="UP000664417"/>
    </source>
</evidence>
<dbReference type="AlphaFoldDB" id="A0A8J7QKI0"/>
<organism evidence="1 2">
    <name type="scientific">Acanthopleuribacter pedis</name>
    <dbReference type="NCBI Taxonomy" id="442870"/>
    <lineage>
        <taxon>Bacteria</taxon>
        <taxon>Pseudomonadati</taxon>
        <taxon>Acidobacteriota</taxon>
        <taxon>Holophagae</taxon>
        <taxon>Acanthopleuribacterales</taxon>
        <taxon>Acanthopleuribacteraceae</taxon>
        <taxon>Acanthopleuribacter</taxon>
    </lineage>
</organism>
<evidence type="ECO:0000313" key="1">
    <source>
        <dbReference type="EMBL" id="MBO1319735.1"/>
    </source>
</evidence>
<protein>
    <submittedName>
        <fullName evidence="1">Uncharacterized protein</fullName>
    </submittedName>
</protein>
<proteinExistence type="predicted"/>
<gene>
    <name evidence="1" type="ORF">J3U88_14765</name>
</gene>
<reference evidence="1" key="1">
    <citation type="submission" date="2021-03" db="EMBL/GenBank/DDBJ databases">
        <authorList>
            <person name="Wang G."/>
        </authorList>
    </citation>
    <scope>NUCLEOTIDE SEQUENCE</scope>
    <source>
        <strain evidence="1">KCTC 12899</strain>
    </source>
</reference>
<dbReference type="EMBL" id="JAFREP010000014">
    <property type="protein sequence ID" value="MBO1319735.1"/>
    <property type="molecule type" value="Genomic_DNA"/>
</dbReference>
<name>A0A8J7QKI0_9BACT</name>